<dbReference type="AlphaFoldDB" id="F3FDG4"/>
<accession>F3FDG4</accession>
<sequence>MNSNPLCQQCTKSLQLDKCFSKNLNAIRVIDRGSTPLHMMANILAFI</sequence>
<dbReference type="Proteomes" id="UP000004471">
    <property type="component" value="Unassembled WGS sequence"/>
</dbReference>
<organism evidence="1 2">
    <name type="scientific">Pseudomonas syringae pv. japonica str. M301072</name>
    <dbReference type="NCBI Taxonomy" id="629262"/>
    <lineage>
        <taxon>Bacteria</taxon>
        <taxon>Pseudomonadati</taxon>
        <taxon>Pseudomonadota</taxon>
        <taxon>Gammaproteobacteria</taxon>
        <taxon>Pseudomonadales</taxon>
        <taxon>Pseudomonadaceae</taxon>
        <taxon>Pseudomonas</taxon>
        <taxon>Pseudomonas syringae</taxon>
    </lineage>
</organism>
<evidence type="ECO:0000313" key="1">
    <source>
        <dbReference type="EMBL" id="EGH28250.1"/>
    </source>
</evidence>
<name>F3FDG4_PSESX</name>
<dbReference type="HOGENOM" id="CLU_3172274_0_0_6"/>
<comment type="caution">
    <text evidence="1">The sequence shown here is derived from an EMBL/GenBank/DDBJ whole genome shotgun (WGS) entry which is preliminary data.</text>
</comment>
<dbReference type="EMBL" id="AEAH01000170">
    <property type="protein sequence ID" value="EGH28250.1"/>
    <property type="molecule type" value="Genomic_DNA"/>
</dbReference>
<evidence type="ECO:0000313" key="2">
    <source>
        <dbReference type="Proteomes" id="UP000004471"/>
    </source>
</evidence>
<protein>
    <submittedName>
        <fullName evidence="1">Uncharacterized protein</fullName>
    </submittedName>
</protein>
<reference evidence="1 2" key="1">
    <citation type="journal article" date="2011" name="PLoS Pathog.">
        <title>Dynamic evolution of pathogenicity revealed by sequencing and comparative genomics of 19 Pseudomonas syringae isolates.</title>
        <authorList>
            <person name="Baltrus D.A."/>
            <person name="Nishimura M.T."/>
            <person name="Romanchuk A."/>
            <person name="Chang J.H."/>
            <person name="Mukhtar M.S."/>
            <person name="Cherkis K."/>
            <person name="Roach J."/>
            <person name="Grant S.R."/>
            <person name="Jones C.D."/>
            <person name="Dangl J.L."/>
        </authorList>
    </citation>
    <scope>NUCLEOTIDE SEQUENCE [LARGE SCALE GENOMIC DNA]</scope>
    <source>
        <strain evidence="2">M301072PT</strain>
    </source>
</reference>
<gene>
    <name evidence="1" type="ORF">PSYJA_04289</name>
</gene>
<proteinExistence type="predicted"/>